<evidence type="ECO:0000313" key="8">
    <source>
        <dbReference type="EMBL" id="MBI4596180.1"/>
    </source>
</evidence>
<reference evidence="8" key="1">
    <citation type="submission" date="2020-07" db="EMBL/GenBank/DDBJ databases">
        <title>Huge and variable diversity of episymbiotic CPR bacteria and DPANN archaea in groundwater ecosystems.</title>
        <authorList>
            <person name="He C.Y."/>
            <person name="Keren R."/>
            <person name="Whittaker M."/>
            <person name="Farag I.F."/>
            <person name="Doudna J."/>
            <person name="Cate J.H.D."/>
            <person name="Banfield J.F."/>
        </authorList>
    </citation>
    <scope>NUCLEOTIDE SEQUENCE</scope>
    <source>
        <strain evidence="8">NC_groundwater_1482_Ag_S-0.65um_47_24</strain>
    </source>
</reference>
<dbReference type="GO" id="GO:0030983">
    <property type="term" value="F:mismatched DNA binding"/>
    <property type="evidence" value="ECO:0007669"/>
    <property type="project" value="InterPro"/>
</dbReference>
<dbReference type="InterPro" id="IPR002099">
    <property type="entry name" value="MutL/Mlh/PMS"/>
</dbReference>
<evidence type="ECO:0000259" key="7">
    <source>
        <dbReference type="SMART" id="SM01340"/>
    </source>
</evidence>
<dbReference type="SMART" id="SM01340">
    <property type="entry name" value="DNA_mis_repair"/>
    <property type="match status" value="1"/>
</dbReference>
<dbReference type="GO" id="GO:0032300">
    <property type="term" value="C:mismatch repair complex"/>
    <property type="evidence" value="ECO:0007669"/>
    <property type="project" value="InterPro"/>
</dbReference>
<dbReference type="Pfam" id="PF08676">
    <property type="entry name" value="MutL_C"/>
    <property type="match status" value="1"/>
</dbReference>
<feature type="domain" description="DNA mismatch repair protein S5" evidence="7">
    <location>
        <begin position="212"/>
        <end position="330"/>
    </location>
</feature>
<evidence type="ECO:0000256" key="5">
    <source>
        <dbReference type="HAMAP-Rule" id="MF_00149"/>
    </source>
</evidence>
<dbReference type="GO" id="GO:0006298">
    <property type="term" value="P:mismatch repair"/>
    <property type="evidence" value="ECO:0007669"/>
    <property type="project" value="UniProtKB-UniRule"/>
</dbReference>
<dbReference type="HAMAP" id="MF_00149">
    <property type="entry name" value="DNA_mis_repair"/>
    <property type="match status" value="1"/>
</dbReference>
<dbReference type="GO" id="GO:0140664">
    <property type="term" value="F:ATP-dependent DNA damage sensor activity"/>
    <property type="evidence" value="ECO:0007669"/>
    <property type="project" value="InterPro"/>
</dbReference>
<dbReference type="InterPro" id="IPR014721">
    <property type="entry name" value="Ribsml_uS5_D2-typ_fold_subgr"/>
</dbReference>
<sequence length="614" mass="69332">MSEKTKIRIMPEDLANKIAAGEVVERPASVVKELLENSLDAEATVLIVEIEAGGKRLIRVSDNGCGMSPDDALLAFERHATSKIKCFEDLDDIHTLGFRGEALPSIASVSRLRLLTLPHGENAGTSITIEGGVIKKVAPAGCPPGTTLEIKNLFYNTPARLKFLRSEQTEFQQIARIITQLAMANPQASFRFLNIKREVLNTPAVTQLDHRIASLFGLSLTNHLIPIDFKGTDLKVSGFVSQPEFSKSDRENQFLFVNKRPVRNQLINKVSFEIYSNIFPKDRHPAIFLFLETDPVHVDVNVHPTKAEVRFRNPQTIMDMVRQCLNKTWLRPHLVNAPSRRPNEEEEKIPVFLPRKEKSQDSTVEGRDSSFEHKNLLENKTAPESEAIASQILAPADPAAPSKVFDEAPKIRGLQPTLPLKKLQQYRILGQLHNSFVILETEKGLLLLDQHCAHERVLYERLLSSVRKGRVQSQQLLFPERIELPFNQARLIEKKLAQFDDLGFHLEPFGGSCFLLRAVPALLEGRDSVNLVLEISDLISREYQSSQKEKILEEIITRMACHGAIKANQSLKSEELNALLRELDNTQYPYTCPHGRPVTLLLDMVEIKKRFLRQ</sequence>
<dbReference type="PANTHER" id="PTHR10073:SF12">
    <property type="entry name" value="DNA MISMATCH REPAIR PROTEIN MLH1"/>
    <property type="match status" value="1"/>
</dbReference>
<dbReference type="AlphaFoldDB" id="A0A933GPA3"/>
<dbReference type="SUPFAM" id="SSF55874">
    <property type="entry name" value="ATPase domain of HSP90 chaperone/DNA topoisomerase II/histidine kinase"/>
    <property type="match status" value="1"/>
</dbReference>
<comment type="similarity">
    <text evidence="1 5">Belongs to the DNA mismatch repair MutL/HexB family.</text>
</comment>
<keyword evidence="8" id="KW-0378">Hydrolase</keyword>
<dbReference type="InterPro" id="IPR042121">
    <property type="entry name" value="MutL_C_regsub"/>
</dbReference>
<protein>
    <recommendedName>
        <fullName evidence="2 5">DNA mismatch repair protein MutL</fullName>
    </recommendedName>
</protein>
<dbReference type="CDD" id="cd00782">
    <property type="entry name" value="MutL_Trans"/>
    <property type="match status" value="1"/>
</dbReference>
<dbReference type="InterPro" id="IPR038973">
    <property type="entry name" value="MutL/Mlh/Pms-like"/>
</dbReference>
<evidence type="ECO:0000256" key="4">
    <source>
        <dbReference type="ARBA" id="ARBA00023204"/>
    </source>
</evidence>
<keyword evidence="3 5" id="KW-0227">DNA damage</keyword>
<evidence type="ECO:0000256" key="2">
    <source>
        <dbReference type="ARBA" id="ARBA00021975"/>
    </source>
</evidence>
<comment type="function">
    <text evidence="5">This protein is involved in the repair of mismatches in DNA. It is required for dam-dependent methyl-directed DNA mismatch repair. May act as a 'molecular matchmaker', a protein that promotes the formation of a stable complex between two or more DNA-binding proteins in an ATP-dependent manner without itself being part of a final effector complex.</text>
</comment>
<dbReference type="NCBIfam" id="TIGR00585">
    <property type="entry name" value="mutl"/>
    <property type="match status" value="1"/>
</dbReference>
<evidence type="ECO:0000313" key="9">
    <source>
        <dbReference type="Proteomes" id="UP000772181"/>
    </source>
</evidence>
<dbReference type="GO" id="GO:0005524">
    <property type="term" value="F:ATP binding"/>
    <property type="evidence" value="ECO:0007669"/>
    <property type="project" value="InterPro"/>
</dbReference>
<dbReference type="GO" id="GO:0004519">
    <property type="term" value="F:endonuclease activity"/>
    <property type="evidence" value="ECO:0007669"/>
    <property type="project" value="UniProtKB-KW"/>
</dbReference>
<evidence type="ECO:0000259" key="6">
    <source>
        <dbReference type="SMART" id="SM00853"/>
    </source>
</evidence>
<comment type="caution">
    <text evidence="8">The sequence shown here is derived from an EMBL/GenBank/DDBJ whole genome shotgun (WGS) entry which is preliminary data.</text>
</comment>
<feature type="domain" description="MutL C-terminal dimerisation" evidence="6">
    <location>
        <begin position="428"/>
        <end position="571"/>
    </location>
</feature>
<dbReference type="Pfam" id="PF01119">
    <property type="entry name" value="DNA_mis_repair"/>
    <property type="match status" value="1"/>
</dbReference>
<accession>A0A933GPA3</accession>
<organism evidence="8 9">
    <name type="scientific">Tectimicrobiota bacterium</name>
    <dbReference type="NCBI Taxonomy" id="2528274"/>
    <lineage>
        <taxon>Bacteria</taxon>
        <taxon>Pseudomonadati</taxon>
        <taxon>Nitrospinota/Tectimicrobiota group</taxon>
        <taxon>Candidatus Tectimicrobiota</taxon>
    </lineage>
</organism>
<dbReference type="PROSITE" id="PS00058">
    <property type="entry name" value="DNA_MISMATCH_REPAIR_1"/>
    <property type="match status" value="1"/>
</dbReference>
<evidence type="ECO:0000256" key="3">
    <source>
        <dbReference type="ARBA" id="ARBA00022763"/>
    </source>
</evidence>
<dbReference type="InterPro" id="IPR037198">
    <property type="entry name" value="MutL_C_sf"/>
</dbReference>
<name>A0A933GPA3_UNCTE</name>
<dbReference type="InterPro" id="IPR042120">
    <property type="entry name" value="MutL_C_dimsub"/>
</dbReference>
<dbReference type="GO" id="GO:0016887">
    <property type="term" value="F:ATP hydrolysis activity"/>
    <property type="evidence" value="ECO:0007669"/>
    <property type="project" value="InterPro"/>
</dbReference>
<dbReference type="CDD" id="cd16926">
    <property type="entry name" value="HATPase_MutL-MLH-PMS-like"/>
    <property type="match status" value="1"/>
</dbReference>
<dbReference type="SMART" id="SM00853">
    <property type="entry name" value="MutL_C"/>
    <property type="match status" value="1"/>
</dbReference>
<evidence type="ECO:0000256" key="1">
    <source>
        <dbReference type="ARBA" id="ARBA00006082"/>
    </source>
</evidence>
<dbReference type="FunFam" id="3.30.565.10:FF:000003">
    <property type="entry name" value="DNA mismatch repair endonuclease MutL"/>
    <property type="match status" value="1"/>
</dbReference>
<dbReference type="Gene3D" id="3.30.565.10">
    <property type="entry name" value="Histidine kinase-like ATPase, C-terminal domain"/>
    <property type="match status" value="1"/>
</dbReference>
<keyword evidence="4 5" id="KW-0234">DNA repair</keyword>
<dbReference type="Proteomes" id="UP000772181">
    <property type="component" value="Unassembled WGS sequence"/>
</dbReference>
<dbReference type="InterPro" id="IPR020568">
    <property type="entry name" value="Ribosomal_Su5_D2-typ_SF"/>
</dbReference>
<dbReference type="Pfam" id="PF13589">
    <property type="entry name" value="HATPase_c_3"/>
    <property type="match status" value="1"/>
</dbReference>
<dbReference type="InterPro" id="IPR020667">
    <property type="entry name" value="DNA_mismatch_repair_MutL"/>
</dbReference>
<dbReference type="EMBL" id="JACQWF010000328">
    <property type="protein sequence ID" value="MBI4596180.1"/>
    <property type="molecule type" value="Genomic_DNA"/>
</dbReference>
<dbReference type="SUPFAM" id="SSF54211">
    <property type="entry name" value="Ribosomal protein S5 domain 2-like"/>
    <property type="match status" value="1"/>
</dbReference>
<dbReference type="Gene3D" id="3.30.230.10">
    <property type="match status" value="1"/>
</dbReference>
<proteinExistence type="inferred from homology"/>
<dbReference type="InterPro" id="IPR036890">
    <property type="entry name" value="HATPase_C_sf"/>
</dbReference>
<dbReference type="InterPro" id="IPR014762">
    <property type="entry name" value="DNA_mismatch_repair_CS"/>
</dbReference>
<dbReference type="PANTHER" id="PTHR10073">
    <property type="entry name" value="DNA MISMATCH REPAIR PROTEIN MLH, PMS, MUTL"/>
    <property type="match status" value="1"/>
</dbReference>
<keyword evidence="8" id="KW-0540">Nuclease</keyword>
<dbReference type="Gene3D" id="3.30.1370.100">
    <property type="entry name" value="MutL, C-terminal domain, regulatory subdomain"/>
    <property type="match status" value="1"/>
</dbReference>
<dbReference type="SUPFAM" id="SSF118116">
    <property type="entry name" value="DNA mismatch repair protein MutL"/>
    <property type="match status" value="1"/>
</dbReference>
<gene>
    <name evidence="5 8" type="primary">mutL</name>
    <name evidence="8" type="ORF">HY730_07375</name>
</gene>
<dbReference type="InterPro" id="IPR013507">
    <property type="entry name" value="DNA_mismatch_S5_2-like"/>
</dbReference>
<dbReference type="InterPro" id="IPR014790">
    <property type="entry name" value="MutL_C"/>
</dbReference>
<dbReference type="Gene3D" id="3.30.1540.20">
    <property type="entry name" value="MutL, C-terminal domain, dimerisation subdomain"/>
    <property type="match status" value="1"/>
</dbReference>
<keyword evidence="8" id="KW-0255">Endonuclease</keyword>